<reference evidence="5" key="2">
    <citation type="journal article" date="2021" name="PeerJ">
        <title>Extensive microbial diversity within the chicken gut microbiome revealed by metagenomics and culture.</title>
        <authorList>
            <person name="Gilroy R."/>
            <person name="Ravi A."/>
            <person name="Getino M."/>
            <person name="Pursley I."/>
            <person name="Horton D.L."/>
            <person name="Alikhan N.F."/>
            <person name="Baker D."/>
            <person name="Gharbi K."/>
            <person name="Hall N."/>
            <person name="Watson M."/>
            <person name="Adriaenssens E.M."/>
            <person name="Foster-Nyarko E."/>
            <person name="Jarju S."/>
            <person name="Secka A."/>
            <person name="Antonio M."/>
            <person name="Oren A."/>
            <person name="Chaudhuri R.R."/>
            <person name="La Ragione R."/>
            <person name="Hildebrand F."/>
            <person name="Pallen M.J."/>
        </authorList>
    </citation>
    <scope>NUCLEOTIDE SEQUENCE</scope>
    <source>
        <strain evidence="5">14700</strain>
    </source>
</reference>
<organism evidence="5 6">
    <name type="scientific">Candidatus Ornithospirochaeta stercoravium</name>
    <dbReference type="NCBI Taxonomy" id="2840897"/>
    <lineage>
        <taxon>Bacteria</taxon>
        <taxon>Pseudomonadati</taxon>
        <taxon>Spirochaetota</taxon>
        <taxon>Spirochaetia</taxon>
        <taxon>Spirochaetales</taxon>
        <taxon>Spirochaetaceae</taxon>
        <taxon>Spirochaetaceae incertae sedis</taxon>
        <taxon>Candidatus Ornithospirochaeta</taxon>
    </lineage>
</organism>
<dbReference type="GO" id="GO:0019698">
    <property type="term" value="P:D-galacturonate catabolic process"/>
    <property type="evidence" value="ECO:0007669"/>
    <property type="project" value="TreeGrafter"/>
</dbReference>
<dbReference type="GO" id="GO:0005829">
    <property type="term" value="C:cytosol"/>
    <property type="evidence" value="ECO:0007669"/>
    <property type="project" value="TreeGrafter"/>
</dbReference>
<dbReference type="GO" id="GO:0008926">
    <property type="term" value="F:mannitol-1-phosphate 5-dehydrogenase activity"/>
    <property type="evidence" value="ECO:0007669"/>
    <property type="project" value="TreeGrafter"/>
</dbReference>
<dbReference type="EMBL" id="JADIMF010000163">
    <property type="protein sequence ID" value="MBO8470146.1"/>
    <property type="molecule type" value="Genomic_DNA"/>
</dbReference>
<dbReference type="PANTHER" id="PTHR30524">
    <property type="entry name" value="MANNITOL-1-PHOSPHATE 5-DEHYDROGENASE"/>
    <property type="match status" value="1"/>
</dbReference>
<dbReference type="GO" id="GO:0019592">
    <property type="term" value="P:mannitol catabolic process"/>
    <property type="evidence" value="ECO:0007669"/>
    <property type="project" value="TreeGrafter"/>
</dbReference>
<proteinExistence type="predicted"/>
<evidence type="ECO:0000259" key="4">
    <source>
        <dbReference type="Pfam" id="PF08125"/>
    </source>
</evidence>
<protein>
    <submittedName>
        <fullName evidence="5">Tagaturonate reductase</fullName>
    </submittedName>
</protein>
<gene>
    <name evidence="5" type="ORF">IAA72_10250</name>
</gene>
<dbReference type="InterPro" id="IPR013328">
    <property type="entry name" value="6PGD_dom2"/>
</dbReference>
<reference evidence="5" key="1">
    <citation type="submission" date="2020-10" db="EMBL/GenBank/DDBJ databases">
        <authorList>
            <person name="Gilroy R."/>
        </authorList>
    </citation>
    <scope>NUCLEOTIDE SEQUENCE</scope>
    <source>
        <strain evidence="5">14700</strain>
    </source>
</reference>
<dbReference type="GO" id="GO:0009026">
    <property type="term" value="F:tagaturonate reductase activity"/>
    <property type="evidence" value="ECO:0007669"/>
    <property type="project" value="TreeGrafter"/>
</dbReference>
<evidence type="ECO:0000256" key="1">
    <source>
        <dbReference type="ARBA" id="ARBA00023002"/>
    </source>
</evidence>
<evidence type="ECO:0000259" key="3">
    <source>
        <dbReference type="Pfam" id="PF01232"/>
    </source>
</evidence>
<dbReference type="AlphaFoldDB" id="A0A9D9NE06"/>
<dbReference type="Gene3D" id="3.40.50.720">
    <property type="entry name" value="NAD(P)-binding Rossmann-like Domain"/>
    <property type="match status" value="1"/>
</dbReference>
<dbReference type="InterPro" id="IPR013131">
    <property type="entry name" value="Mannitol_DH_N"/>
</dbReference>
<evidence type="ECO:0000313" key="5">
    <source>
        <dbReference type="EMBL" id="MBO8470146.1"/>
    </source>
</evidence>
<feature type="domain" description="Mannitol dehydrogenase C-terminal" evidence="4">
    <location>
        <begin position="275"/>
        <end position="483"/>
    </location>
</feature>
<dbReference type="PANTHER" id="PTHR30524:SF0">
    <property type="entry name" value="ALTRONATE OXIDOREDUCTASE-RELATED"/>
    <property type="match status" value="1"/>
</dbReference>
<evidence type="ECO:0000256" key="2">
    <source>
        <dbReference type="ARBA" id="ARBA00023027"/>
    </source>
</evidence>
<dbReference type="Pfam" id="PF01232">
    <property type="entry name" value="Mannitol_dh"/>
    <property type="match status" value="1"/>
</dbReference>
<sequence>MKNVSETIEKKDRPVRILQYGEGNFLRAFVDWIVDILNEKSDFNGSVMQVQPLKQGMGDMINAQNGIYTTVLRGVQNGKPVEEFRKITSVKGCLNPYVEADYEKYMQLAESPDLRFIISNTTEAGIAYHDGDKLEDKPQISYPGKVCAFLYHRYKAFNGAEDKGIIAIPCELIDKNGDNLKKIVKQYAEEWKLEEGFIRWLDTACDFCNSLVDRIVPGYPRAEADSICERLGYKDNLLDAAEIFLLWVIECHGKTHEDEFPTDKAGVNVIWTDDMSFYRTRKVRILNGTHTMMVLAAYQTGLNTVEECIKSDLIFPMAKRGLFEEIIPSMDGDKKQLEDYAGDVLERFANPYIVHLLLSISLNSVSKFKTRDLPSLLGYIKKKGELPAVLSFSLAALISFYEGTEFEGPALKGNRNGEVYMINDSPEVLETFQKLYSASYADNKEKSEKIAKAVLSKSEWWGEDLTLVDGLEGKIAGYLEKIWTDGMTKAIESL</sequence>
<keyword evidence="1" id="KW-0560">Oxidoreductase</keyword>
<dbReference type="InterPro" id="IPR013118">
    <property type="entry name" value="Mannitol_DH_C"/>
</dbReference>
<comment type="caution">
    <text evidence="5">The sequence shown here is derived from an EMBL/GenBank/DDBJ whole genome shotgun (WGS) entry which is preliminary data.</text>
</comment>
<dbReference type="InterPro" id="IPR036291">
    <property type="entry name" value="NAD(P)-bd_dom_sf"/>
</dbReference>
<name>A0A9D9NE06_9SPIO</name>
<dbReference type="Gene3D" id="1.10.1040.10">
    <property type="entry name" value="N-(1-d-carboxylethyl)-l-norvaline Dehydrogenase, domain 2"/>
    <property type="match status" value="1"/>
</dbReference>
<dbReference type="SUPFAM" id="SSF51735">
    <property type="entry name" value="NAD(P)-binding Rossmann-fold domains"/>
    <property type="match status" value="1"/>
</dbReference>
<accession>A0A9D9NE06</accession>
<dbReference type="Proteomes" id="UP000810292">
    <property type="component" value="Unassembled WGS sequence"/>
</dbReference>
<evidence type="ECO:0000313" key="6">
    <source>
        <dbReference type="Proteomes" id="UP000810292"/>
    </source>
</evidence>
<keyword evidence="2" id="KW-0520">NAD</keyword>
<feature type="domain" description="Mannitol dehydrogenase N-terminal" evidence="3">
    <location>
        <begin position="16"/>
        <end position="251"/>
    </location>
</feature>
<dbReference type="NCBIfam" id="NF002969">
    <property type="entry name" value="PRK03643.1"/>
    <property type="match status" value="1"/>
</dbReference>
<dbReference type="SUPFAM" id="SSF48179">
    <property type="entry name" value="6-phosphogluconate dehydrogenase C-terminal domain-like"/>
    <property type="match status" value="1"/>
</dbReference>
<dbReference type="InterPro" id="IPR008927">
    <property type="entry name" value="6-PGluconate_DH-like_C_sf"/>
</dbReference>
<dbReference type="Pfam" id="PF08125">
    <property type="entry name" value="Mannitol_dh_C"/>
    <property type="match status" value="1"/>
</dbReference>